<evidence type="ECO:0000313" key="3">
    <source>
        <dbReference type="Proteomes" id="UP000410492"/>
    </source>
</evidence>
<dbReference type="EMBL" id="CAACVG010010737">
    <property type="protein sequence ID" value="VEN56492.1"/>
    <property type="molecule type" value="Genomic_DNA"/>
</dbReference>
<feature type="domain" description="BTB" evidence="1">
    <location>
        <begin position="36"/>
        <end position="100"/>
    </location>
</feature>
<name>A0A653D8K6_CALMS</name>
<dbReference type="Gene3D" id="3.30.710.10">
    <property type="entry name" value="Potassium Channel Kv1.1, Chain A"/>
    <property type="match status" value="1"/>
</dbReference>
<dbReference type="AlphaFoldDB" id="A0A653D8K6"/>
<dbReference type="PANTHER" id="PTHR45774:SF4">
    <property type="entry name" value="AXUNDEAD, ISOFORM F"/>
    <property type="match status" value="1"/>
</dbReference>
<dbReference type="PANTHER" id="PTHR45774">
    <property type="entry name" value="BTB/POZ DOMAIN-CONTAINING"/>
    <property type="match status" value="1"/>
</dbReference>
<dbReference type="Proteomes" id="UP000410492">
    <property type="component" value="Unassembled WGS sequence"/>
</dbReference>
<dbReference type="OrthoDB" id="624345at2759"/>
<sequence>MDGSTDSSVEPAKKMSTRMGYQQNALKTFFAEEKYTDCTFIFSDVEIKAHKFMLACSSPVFESMFYGIMAQSTVKVKDINLENFKEVLEFIYFETINISSQEHAWDLYSIASIYLIEDLLEVCLNYINANLSISNLLLTYEYAEMFNIKDLKNRCMDDIVEYAIGVFDTSNYHMKGSTLACICKKMGFDVNYNPIPKIFQWAVDEIELSDDDSVEVTPESIMSLLKKEGVLKYIRYTWFLKPCNRCDDFLCQCLLQSVYEDFYVSLGKASGAPARPNHKNAISNQNSMQEYLQNPPRFWHHGSCRFRKDYKIAQRIDLQEDEEYVSSVSAIGGPVMIFGMMVDYGMHPVRHKDMDCKGSITVRLCLEGSDESIVPPTTMECLFFYNHSVYVTLKCPFLLEQHVLYDIRISYNAWVAVRNISVICYFRSNQLRDTRSHRSVMFYDTCGSPIRGLSFYAA</sequence>
<gene>
    <name evidence="2" type="ORF">CALMAC_LOCUS15380</name>
</gene>
<accession>A0A653D8K6</accession>
<dbReference type="SMART" id="SM00225">
    <property type="entry name" value="BTB"/>
    <property type="match status" value="1"/>
</dbReference>
<dbReference type="PROSITE" id="PS50097">
    <property type="entry name" value="BTB"/>
    <property type="match status" value="1"/>
</dbReference>
<dbReference type="CDD" id="cd18186">
    <property type="entry name" value="BTB_POZ_ZBTB_KLHL-like"/>
    <property type="match status" value="1"/>
</dbReference>
<dbReference type="InterPro" id="IPR011333">
    <property type="entry name" value="SKP1/BTB/POZ_sf"/>
</dbReference>
<dbReference type="GO" id="GO:0005829">
    <property type="term" value="C:cytosol"/>
    <property type="evidence" value="ECO:0007669"/>
    <property type="project" value="TreeGrafter"/>
</dbReference>
<organism evidence="2 3">
    <name type="scientific">Callosobruchus maculatus</name>
    <name type="common">Southern cowpea weevil</name>
    <name type="synonym">Pulse bruchid</name>
    <dbReference type="NCBI Taxonomy" id="64391"/>
    <lineage>
        <taxon>Eukaryota</taxon>
        <taxon>Metazoa</taxon>
        <taxon>Ecdysozoa</taxon>
        <taxon>Arthropoda</taxon>
        <taxon>Hexapoda</taxon>
        <taxon>Insecta</taxon>
        <taxon>Pterygota</taxon>
        <taxon>Neoptera</taxon>
        <taxon>Endopterygota</taxon>
        <taxon>Coleoptera</taxon>
        <taxon>Polyphaga</taxon>
        <taxon>Cucujiformia</taxon>
        <taxon>Chrysomeloidea</taxon>
        <taxon>Chrysomelidae</taxon>
        <taxon>Bruchinae</taxon>
        <taxon>Bruchini</taxon>
        <taxon>Callosobruchus</taxon>
    </lineage>
</organism>
<dbReference type="GO" id="GO:0022008">
    <property type="term" value="P:neurogenesis"/>
    <property type="evidence" value="ECO:0007669"/>
    <property type="project" value="TreeGrafter"/>
</dbReference>
<dbReference type="Pfam" id="PF00651">
    <property type="entry name" value="BTB"/>
    <property type="match status" value="1"/>
</dbReference>
<keyword evidence="3" id="KW-1185">Reference proteome</keyword>
<protein>
    <recommendedName>
        <fullName evidence="1">BTB domain-containing protein</fullName>
    </recommendedName>
</protein>
<proteinExistence type="predicted"/>
<evidence type="ECO:0000259" key="1">
    <source>
        <dbReference type="PROSITE" id="PS50097"/>
    </source>
</evidence>
<evidence type="ECO:0000313" key="2">
    <source>
        <dbReference type="EMBL" id="VEN56492.1"/>
    </source>
</evidence>
<dbReference type="SUPFAM" id="SSF54695">
    <property type="entry name" value="POZ domain"/>
    <property type="match status" value="1"/>
</dbReference>
<dbReference type="InterPro" id="IPR000210">
    <property type="entry name" value="BTB/POZ_dom"/>
</dbReference>
<reference evidence="2 3" key="1">
    <citation type="submission" date="2019-01" db="EMBL/GenBank/DDBJ databases">
        <authorList>
            <person name="Sayadi A."/>
        </authorList>
    </citation>
    <scope>NUCLEOTIDE SEQUENCE [LARGE SCALE GENOMIC DNA]</scope>
</reference>